<dbReference type="Proteomes" id="UP000033166">
    <property type="component" value="Chromosome I"/>
</dbReference>
<keyword evidence="7" id="KW-1003">Cell membrane</keyword>
<dbReference type="GO" id="GO:0045259">
    <property type="term" value="C:proton-transporting ATP synthase complex"/>
    <property type="evidence" value="ECO:0007669"/>
    <property type="project" value="UniProtKB-KW"/>
</dbReference>
<dbReference type="GO" id="GO:0005886">
    <property type="term" value="C:plasma membrane"/>
    <property type="evidence" value="ECO:0007669"/>
    <property type="project" value="UniProtKB-SubCell"/>
</dbReference>
<dbReference type="GO" id="GO:0046933">
    <property type="term" value="F:proton-transporting ATP synthase activity, rotational mechanism"/>
    <property type="evidence" value="ECO:0007669"/>
    <property type="project" value="UniProtKB-UniRule"/>
</dbReference>
<evidence type="ECO:0000256" key="3">
    <source>
        <dbReference type="ARBA" id="ARBA00022781"/>
    </source>
</evidence>
<name>A0A0D6DX27_9LACT</name>
<evidence type="ECO:0000256" key="6">
    <source>
        <dbReference type="ARBA" id="ARBA00023310"/>
    </source>
</evidence>
<evidence type="ECO:0000256" key="4">
    <source>
        <dbReference type="ARBA" id="ARBA00023065"/>
    </source>
</evidence>
<protein>
    <recommendedName>
        <fullName evidence="7">ATP synthase subunit delta</fullName>
    </recommendedName>
    <alternativeName>
        <fullName evidence="7">ATP synthase F(1) sector subunit delta</fullName>
    </alternativeName>
    <alternativeName>
        <fullName evidence="7">F-type ATPase subunit delta</fullName>
        <shortName evidence="7">F-ATPase subunit delta</shortName>
    </alternativeName>
</protein>
<evidence type="ECO:0000313" key="8">
    <source>
        <dbReference type="EMBL" id="CEN28061.1"/>
    </source>
</evidence>
<dbReference type="PRINTS" id="PR00125">
    <property type="entry name" value="ATPASEDELTA"/>
</dbReference>
<evidence type="ECO:0000256" key="2">
    <source>
        <dbReference type="ARBA" id="ARBA00022448"/>
    </source>
</evidence>
<dbReference type="Gene3D" id="1.10.520.20">
    <property type="entry name" value="N-terminal domain of the delta subunit of the F1F0-ATP synthase"/>
    <property type="match status" value="1"/>
</dbReference>
<keyword evidence="4 7" id="KW-0406">Ion transport</keyword>
<organism evidence="8 9">
    <name type="scientific">Pseudolactococcus piscium MKFS47</name>
    <dbReference type="NCBI Taxonomy" id="297352"/>
    <lineage>
        <taxon>Bacteria</taxon>
        <taxon>Bacillati</taxon>
        <taxon>Bacillota</taxon>
        <taxon>Bacilli</taxon>
        <taxon>Lactobacillales</taxon>
        <taxon>Streptococcaceae</taxon>
        <taxon>Pseudolactococcus</taxon>
    </lineage>
</organism>
<dbReference type="NCBIfam" id="NF004401">
    <property type="entry name" value="PRK05758.2-1"/>
    <property type="match status" value="1"/>
</dbReference>
<dbReference type="STRING" id="1364.LP2241_20430"/>
<keyword evidence="6 7" id="KW-0066">ATP synthesis</keyword>
<dbReference type="HAMAP" id="MF_01416">
    <property type="entry name" value="ATP_synth_delta_bact"/>
    <property type="match status" value="1"/>
</dbReference>
<accession>A0A0D6DX27</accession>
<evidence type="ECO:0000256" key="7">
    <source>
        <dbReference type="HAMAP-Rule" id="MF_01416"/>
    </source>
</evidence>
<dbReference type="HOGENOM" id="CLU_085114_1_2_9"/>
<dbReference type="SUPFAM" id="SSF47928">
    <property type="entry name" value="N-terminal domain of the delta subunit of the F1F0-ATP synthase"/>
    <property type="match status" value="1"/>
</dbReference>
<keyword evidence="7" id="KW-0139">CF(1)</keyword>
<dbReference type="PANTHER" id="PTHR11910">
    <property type="entry name" value="ATP SYNTHASE DELTA CHAIN"/>
    <property type="match status" value="1"/>
</dbReference>
<keyword evidence="2 7" id="KW-0813">Transport</keyword>
<keyword evidence="3 7" id="KW-0375">Hydrogen ion transport</keyword>
<comment type="similarity">
    <text evidence="7">Belongs to the ATPase delta chain family.</text>
</comment>
<dbReference type="KEGG" id="lpk:LACPI_0861"/>
<keyword evidence="5 7" id="KW-0472">Membrane</keyword>
<evidence type="ECO:0000313" key="9">
    <source>
        <dbReference type="Proteomes" id="UP000033166"/>
    </source>
</evidence>
<proteinExistence type="inferred from homology"/>
<gene>
    <name evidence="7 8" type="primary">atpH</name>
    <name evidence="8" type="ORF">LACPI_0861</name>
</gene>
<dbReference type="RefSeq" id="WP_047915248.1">
    <property type="nucleotide sequence ID" value="NZ_LN774769.1"/>
</dbReference>
<dbReference type="EMBL" id="LN774769">
    <property type="protein sequence ID" value="CEN28061.1"/>
    <property type="molecule type" value="Genomic_DNA"/>
</dbReference>
<dbReference type="Pfam" id="PF00213">
    <property type="entry name" value="OSCP"/>
    <property type="match status" value="1"/>
</dbReference>
<evidence type="ECO:0000256" key="5">
    <source>
        <dbReference type="ARBA" id="ARBA00023136"/>
    </source>
</evidence>
<comment type="subcellular location">
    <subcellularLocation>
        <location evidence="7">Cell membrane</location>
        <topology evidence="7">Peripheral membrane protein</topology>
    </subcellularLocation>
    <subcellularLocation>
        <location evidence="1">Membrane</location>
    </subcellularLocation>
</comment>
<dbReference type="AlphaFoldDB" id="A0A0D6DX27"/>
<sequence>MSLIIAQKYSKALLEVAQEHQQLDEILAEVANFDQVIKATNLTDFLADVTYADEKKIAVIKSLQDVSSTLFKNFLATLITNKRLALLPLIIKEIRNQADSLFKVSDVDVTTAVDLTSAQLSKLETMVKQKFDLNDVTIKNTIDKNILGGVVINARGKIIDASIKSQLNKIAKSII</sequence>
<dbReference type="NCBIfam" id="TIGR01145">
    <property type="entry name" value="ATP_synt_delta"/>
    <property type="match status" value="1"/>
</dbReference>
<reference evidence="9" key="1">
    <citation type="submission" date="2015-01" db="EMBL/GenBank/DDBJ databases">
        <authorList>
            <person name="Andreevskaya M."/>
        </authorList>
    </citation>
    <scope>NUCLEOTIDE SEQUENCE [LARGE SCALE GENOMIC DNA]</scope>
    <source>
        <strain evidence="9">MKFS47</strain>
    </source>
</reference>
<evidence type="ECO:0000256" key="1">
    <source>
        <dbReference type="ARBA" id="ARBA00004370"/>
    </source>
</evidence>
<dbReference type="InterPro" id="IPR000711">
    <property type="entry name" value="ATPase_OSCP/dsu"/>
</dbReference>
<comment type="function">
    <text evidence="7">This protein is part of the stalk that links CF(0) to CF(1). It either transmits conformational changes from CF(0) to CF(1) or is implicated in proton conduction.</text>
</comment>
<dbReference type="InterPro" id="IPR026015">
    <property type="entry name" value="ATP_synth_OSCP/delta_N_sf"/>
</dbReference>
<comment type="function">
    <text evidence="7">F(1)F(0) ATP synthase produces ATP from ADP in the presence of a proton or sodium gradient. F-type ATPases consist of two structural domains, F(1) containing the extramembraneous catalytic core and F(0) containing the membrane proton channel, linked together by a central stalk and a peripheral stalk. During catalysis, ATP synthesis in the catalytic domain of F(1) is coupled via a rotary mechanism of the central stalk subunits to proton translocation.</text>
</comment>
<dbReference type="GeneID" id="71636331"/>